<evidence type="ECO:0000313" key="2">
    <source>
        <dbReference type="EMBL" id="MBB5186920.1"/>
    </source>
</evidence>
<protein>
    <submittedName>
        <fullName evidence="2">Uncharacterized protein</fullName>
    </submittedName>
</protein>
<keyword evidence="3" id="KW-1185">Reference proteome</keyword>
<accession>A0A840R395</accession>
<dbReference type="AlphaFoldDB" id="A0A840R395"/>
<evidence type="ECO:0000256" key="1">
    <source>
        <dbReference type="SAM" id="Phobius"/>
    </source>
</evidence>
<reference evidence="2 3" key="1">
    <citation type="submission" date="2020-08" db="EMBL/GenBank/DDBJ databases">
        <title>Genomic Encyclopedia of Type Strains, Phase IV (KMG-IV): sequencing the most valuable type-strain genomes for metagenomic binning, comparative biology and taxonomic classification.</title>
        <authorList>
            <person name="Goeker M."/>
        </authorList>
    </citation>
    <scope>NUCLEOTIDE SEQUENCE [LARGE SCALE GENOMIC DNA]</scope>
    <source>
        <strain evidence="2 3">DSM 25701</strain>
    </source>
</reference>
<name>A0A840R395_9GAMM</name>
<dbReference type="EMBL" id="JACHHW010000003">
    <property type="protein sequence ID" value="MBB5186920.1"/>
    <property type="molecule type" value="Genomic_DNA"/>
</dbReference>
<feature type="transmembrane region" description="Helical" evidence="1">
    <location>
        <begin position="33"/>
        <end position="54"/>
    </location>
</feature>
<evidence type="ECO:0000313" key="3">
    <source>
        <dbReference type="Proteomes" id="UP000536640"/>
    </source>
</evidence>
<gene>
    <name evidence="2" type="ORF">HNQ57_001183</name>
</gene>
<dbReference type="Proteomes" id="UP000536640">
    <property type="component" value="Unassembled WGS sequence"/>
</dbReference>
<organism evidence="2 3">
    <name type="scientific">Zhongshania antarctica</name>
    <dbReference type="NCBI Taxonomy" id="641702"/>
    <lineage>
        <taxon>Bacteria</taxon>
        <taxon>Pseudomonadati</taxon>
        <taxon>Pseudomonadota</taxon>
        <taxon>Gammaproteobacteria</taxon>
        <taxon>Cellvibrionales</taxon>
        <taxon>Spongiibacteraceae</taxon>
        <taxon>Zhongshania</taxon>
    </lineage>
</organism>
<comment type="caution">
    <text evidence="2">The sequence shown here is derived from an EMBL/GenBank/DDBJ whole genome shotgun (WGS) entry which is preliminary data.</text>
</comment>
<keyword evidence="1" id="KW-1133">Transmembrane helix</keyword>
<keyword evidence="1" id="KW-0812">Transmembrane</keyword>
<sequence>MSPKTGHWFHSQNIARRVRGDFMYSRFSAQFPALEYGFIAAIPLISSFFITRVVRVTKLFRIPALFYIPSLF</sequence>
<proteinExistence type="predicted"/>
<keyword evidence="1" id="KW-0472">Membrane</keyword>